<evidence type="ECO:0000313" key="10">
    <source>
        <dbReference type="EMBL" id="WVZ49484.1"/>
    </source>
</evidence>
<evidence type="ECO:0000256" key="2">
    <source>
        <dbReference type="ARBA" id="ARBA00022679"/>
    </source>
</evidence>
<sequence>MDPAPGRSPTWWPPHPSTRSWTGSSSSSSLCSWSLRVFPRRPYDHRIHLLPGTAPVAVRPYRYPQLQKDELERQCADMLAQGIIRPSTSPFSAPMLLVRKADKSWRFCVDYRALNTKTSKDKFPIPVVDELHGARFFTKLDLCSGYHQVRMHLDDMAKMAFRTHHGHYEFLVMPFGLANAPATFQALMNDVLRPYQRRFVLVFFDDILIYSTTWAEHLQHRPPRPPITPAPP</sequence>
<keyword evidence="3" id="KW-0548">Nucleotidyltransferase</keyword>
<dbReference type="GO" id="GO:0004519">
    <property type="term" value="F:endonuclease activity"/>
    <property type="evidence" value="ECO:0007669"/>
    <property type="project" value="UniProtKB-KW"/>
</dbReference>
<evidence type="ECO:0000256" key="3">
    <source>
        <dbReference type="ARBA" id="ARBA00022695"/>
    </source>
</evidence>
<dbReference type="Gene3D" id="3.10.10.10">
    <property type="entry name" value="HIV Type 1 Reverse Transcriptase, subunit A, domain 1"/>
    <property type="match status" value="1"/>
</dbReference>
<dbReference type="InterPro" id="IPR043502">
    <property type="entry name" value="DNA/RNA_pol_sf"/>
</dbReference>
<evidence type="ECO:0000256" key="6">
    <source>
        <dbReference type="ARBA" id="ARBA00022801"/>
    </source>
</evidence>
<dbReference type="PANTHER" id="PTHR24559:SF452">
    <property type="entry name" value="INTEGRASE CATALYTIC DOMAIN-CONTAINING PROTEIN"/>
    <property type="match status" value="1"/>
</dbReference>
<keyword evidence="4" id="KW-0540">Nuclease</keyword>
<dbReference type="Gene3D" id="3.30.70.270">
    <property type="match status" value="1"/>
</dbReference>
<keyword evidence="5" id="KW-0255">Endonuclease</keyword>
<keyword evidence="1" id="KW-0645">Protease</keyword>
<gene>
    <name evidence="10" type="ORF">U9M48_000842</name>
</gene>
<evidence type="ECO:0000313" key="11">
    <source>
        <dbReference type="Proteomes" id="UP001341281"/>
    </source>
</evidence>
<evidence type="ECO:0000256" key="4">
    <source>
        <dbReference type="ARBA" id="ARBA00022722"/>
    </source>
</evidence>
<feature type="domain" description="Reverse transcriptase" evidence="9">
    <location>
        <begin position="1"/>
        <end position="232"/>
    </location>
</feature>
<organism evidence="10 11">
    <name type="scientific">Paspalum notatum var. saurae</name>
    <dbReference type="NCBI Taxonomy" id="547442"/>
    <lineage>
        <taxon>Eukaryota</taxon>
        <taxon>Viridiplantae</taxon>
        <taxon>Streptophyta</taxon>
        <taxon>Embryophyta</taxon>
        <taxon>Tracheophyta</taxon>
        <taxon>Spermatophyta</taxon>
        <taxon>Magnoliopsida</taxon>
        <taxon>Liliopsida</taxon>
        <taxon>Poales</taxon>
        <taxon>Poaceae</taxon>
        <taxon>PACMAD clade</taxon>
        <taxon>Panicoideae</taxon>
        <taxon>Andropogonodae</taxon>
        <taxon>Paspaleae</taxon>
        <taxon>Paspalinae</taxon>
        <taxon>Paspalum</taxon>
    </lineage>
</organism>
<dbReference type="InterPro" id="IPR000477">
    <property type="entry name" value="RT_dom"/>
</dbReference>
<dbReference type="AlphaFoldDB" id="A0AAQ3PF87"/>
<feature type="compositionally biased region" description="Low complexity" evidence="8">
    <location>
        <begin position="17"/>
        <end position="29"/>
    </location>
</feature>
<reference evidence="10 11" key="1">
    <citation type="submission" date="2024-02" db="EMBL/GenBank/DDBJ databases">
        <title>High-quality chromosome-scale genome assembly of Pensacola bahiagrass (Paspalum notatum Flugge var. saurae).</title>
        <authorList>
            <person name="Vega J.M."/>
            <person name="Podio M."/>
            <person name="Orjuela J."/>
            <person name="Siena L.A."/>
            <person name="Pessino S.C."/>
            <person name="Combes M.C."/>
            <person name="Mariac C."/>
            <person name="Albertini E."/>
            <person name="Pupilli F."/>
            <person name="Ortiz J.P.A."/>
            <person name="Leblanc O."/>
        </authorList>
    </citation>
    <scope>NUCLEOTIDE SEQUENCE [LARGE SCALE GENOMIC DNA]</scope>
    <source>
        <strain evidence="10">R1</strain>
        <tissue evidence="10">Leaf</tissue>
    </source>
</reference>
<dbReference type="PANTHER" id="PTHR24559">
    <property type="entry name" value="TRANSPOSON TY3-I GAG-POL POLYPROTEIN"/>
    <property type="match status" value="1"/>
</dbReference>
<dbReference type="InterPro" id="IPR053134">
    <property type="entry name" value="RNA-dir_DNA_polymerase"/>
</dbReference>
<protein>
    <recommendedName>
        <fullName evidence="9">Reverse transcriptase domain-containing protein</fullName>
    </recommendedName>
</protein>
<dbReference type="SUPFAM" id="SSF56672">
    <property type="entry name" value="DNA/RNA polymerases"/>
    <property type="match status" value="1"/>
</dbReference>
<name>A0AAQ3PF87_PASNO</name>
<keyword evidence="11" id="KW-1185">Reference proteome</keyword>
<evidence type="ECO:0000256" key="8">
    <source>
        <dbReference type="SAM" id="MobiDB-lite"/>
    </source>
</evidence>
<dbReference type="FunFam" id="3.10.10.10:FF:000007">
    <property type="entry name" value="Retrovirus-related Pol polyprotein from transposon 17.6-like Protein"/>
    <property type="match status" value="1"/>
</dbReference>
<dbReference type="PROSITE" id="PS50878">
    <property type="entry name" value="RT_POL"/>
    <property type="match status" value="1"/>
</dbReference>
<dbReference type="EMBL" id="CP144745">
    <property type="protein sequence ID" value="WVZ49484.1"/>
    <property type="molecule type" value="Genomic_DNA"/>
</dbReference>
<dbReference type="GO" id="GO:0006508">
    <property type="term" value="P:proteolysis"/>
    <property type="evidence" value="ECO:0007669"/>
    <property type="project" value="UniProtKB-KW"/>
</dbReference>
<keyword evidence="6" id="KW-0378">Hydrolase</keyword>
<evidence type="ECO:0000256" key="1">
    <source>
        <dbReference type="ARBA" id="ARBA00022670"/>
    </source>
</evidence>
<proteinExistence type="predicted"/>
<dbReference type="InterPro" id="IPR043128">
    <property type="entry name" value="Rev_trsase/Diguanyl_cyclase"/>
</dbReference>
<dbReference type="Pfam" id="PF00078">
    <property type="entry name" value="RVT_1"/>
    <property type="match status" value="1"/>
</dbReference>
<evidence type="ECO:0000256" key="7">
    <source>
        <dbReference type="ARBA" id="ARBA00022918"/>
    </source>
</evidence>
<dbReference type="CDD" id="cd01647">
    <property type="entry name" value="RT_LTR"/>
    <property type="match status" value="1"/>
</dbReference>
<accession>A0AAQ3PF87</accession>
<feature type="region of interest" description="Disordered" evidence="8">
    <location>
        <begin position="1"/>
        <end position="29"/>
    </location>
</feature>
<evidence type="ECO:0000256" key="5">
    <source>
        <dbReference type="ARBA" id="ARBA00022759"/>
    </source>
</evidence>
<dbReference type="GO" id="GO:0008233">
    <property type="term" value="F:peptidase activity"/>
    <property type="evidence" value="ECO:0007669"/>
    <property type="project" value="UniProtKB-KW"/>
</dbReference>
<evidence type="ECO:0000259" key="9">
    <source>
        <dbReference type="PROSITE" id="PS50878"/>
    </source>
</evidence>
<keyword evidence="2" id="KW-0808">Transferase</keyword>
<dbReference type="Proteomes" id="UP001341281">
    <property type="component" value="Chromosome 01"/>
</dbReference>
<keyword evidence="7" id="KW-0695">RNA-directed DNA polymerase</keyword>
<dbReference type="GO" id="GO:0003964">
    <property type="term" value="F:RNA-directed DNA polymerase activity"/>
    <property type="evidence" value="ECO:0007669"/>
    <property type="project" value="UniProtKB-KW"/>
</dbReference>